<dbReference type="AlphaFoldDB" id="A0A498D2J3"/>
<keyword evidence="3" id="KW-1185">Reference proteome</keyword>
<reference evidence="2 3" key="1">
    <citation type="submission" date="2018-10" db="EMBL/GenBank/DDBJ databases">
        <title>Anaerotruncus faecis sp. nov., isolated from human feces.</title>
        <authorList>
            <person name="Wang Y.-J."/>
        </authorList>
    </citation>
    <scope>NUCLEOTIDE SEQUENCE [LARGE SCALE GENOMIC DNA]</scope>
    <source>
        <strain evidence="2 3">22A2-44</strain>
    </source>
</reference>
<dbReference type="GO" id="GO:0009401">
    <property type="term" value="P:phosphoenolpyruvate-dependent sugar phosphotransferase system"/>
    <property type="evidence" value="ECO:0007669"/>
    <property type="project" value="InterPro"/>
</dbReference>
<dbReference type="PROSITE" id="PS51108">
    <property type="entry name" value="PTS_EIID"/>
    <property type="match status" value="1"/>
</dbReference>
<comment type="caution">
    <text evidence="2">The sequence shown here is derived from an EMBL/GenBank/DDBJ whole genome shotgun (WGS) entry which is preliminary data.</text>
</comment>
<dbReference type="RefSeq" id="WP_101551272.1">
    <property type="nucleotide sequence ID" value="NZ_DBFBJK010000030.1"/>
</dbReference>
<feature type="transmembrane region" description="Helical" evidence="1">
    <location>
        <begin position="121"/>
        <end position="140"/>
    </location>
</feature>
<feature type="transmembrane region" description="Helical" evidence="1">
    <location>
        <begin position="260"/>
        <end position="278"/>
    </location>
</feature>
<dbReference type="InterPro" id="IPR004704">
    <property type="entry name" value="PTS_IID_man"/>
</dbReference>
<gene>
    <name evidence="2" type="ORF">D4A47_02140</name>
</gene>
<dbReference type="PANTHER" id="PTHR32502:SF23">
    <property type="entry name" value="TRANSPORT PROTEIN, PTS SYSTEM"/>
    <property type="match status" value="1"/>
</dbReference>
<evidence type="ECO:0000256" key="1">
    <source>
        <dbReference type="SAM" id="Phobius"/>
    </source>
</evidence>
<sequence>MAKEKTGVVQSIVTKKDLLYAWFKWFIFSHCCINYERFESLGFTNAISHILAKLYPSKEDLSEALERHQEFFNTEPYIGIVIMGISVAMEEQRAKDGSVSGEAITAVKTGLMGPLAGIGDTLNQAIIYPILLAFSVALVLENNLGVAGVVIYCVLVVAAMAAQSIYFVNYGYRLGKDAVSKILKGGLMDRIVHAAGIVGCGVLGALTATYVSLSTTLTYGSGEQAISLQADFLDQLMPKMLPLAVTLVCFWLVKKGKGAIKIMGILAVGVVALSLLHII</sequence>
<dbReference type="GO" id="GO:0005886">
    <property type="term" value="C:plasma membrane"/>
    <property type="evidence" value="ECO:0007669"/>
    <property type="project" value="TreeGrafter"/>
</dbReference>
<keyword evidence="1" id="KW-0812">Transmembrane</keyword>
<proteinExistence type="predicted"/>
<protein>
    <submittedName>
        <fullName evidence="2">PTS system mannose/fructose/sorbose family transporter subunit IID</fullName>
    </submittedName>
</protein>
<evidence type="ECO:0000313" key="2">
    <source>
        <dbReference type="EMBL" id="RLL14804.1"/>
    </source>
</evidence>
<dbReference type="InterPro" id="IPR050303">
    <property type="entry name" value="GatZ_KbaZ_carbometab"/>
</dbReference>
<dbReference type="Pfam" id="PF03613">
    <property type="entry name" value="EIID-AGA"/>
    <property type="match status" value="1"/>
</dbReference>
<dbReference type="Proteomes" id="UP000276301">
    <property type="component" value="Unassembled WGS sequence"/>
</dbReference>
<name>A0A498D2J3_9FIRM</name>
<dbReference type="PANTHER" id="PTHR32502">
    <property type="entry name" value="N-ACETYLGALACTOSAMINE PERMEASE II COMPONENT-RELATED"/>
    <property type="match status" value="1"/>
</dbReference>
<keyword evidence="1" id="KW-0472">Membrane</keyword>
<feature type="transmembrane region" description="Helical" evidence="1">
    <location>
        <begin position="191"/>
        <end position="213"/>
    </location>
</feature>
<accession>A0A498D2J3</accession>
<feature type="transmembrane region" description="Helical" evidence="1">
    <location>
        <begin position="146"/>
        <end position="170"/>
    </location>
</feature>
<evidence type="ECO:0000313" key="3">
    <source>
        <dbReference type="Proteomes" id="UP000276301"/>
    </source>
</evidence>
<organism evidence="2 3">
    <name type="scientific">Anaerotruncus massiliensis</name>
    <name type="common">ex Liu et al. 2021</name>
    <dbReference type="NCBI Taxonomy" id="2321404"/>
    <lineage>
        <taxon>Bacteria</taxon>
        <taxon>Bacillati</taxon>
        <taxon>Bacillota</taxon>
        <taxon>Clostridia</taxon>
        <taxon>Eubacteriales</taxon>
        <taxon>Oscillospiraceae</taxon>
        <taxon>Anaerotruncus</taxon>
    </lineage>
</organism>
<dbReference type="EMBL" id="RCHT01000001">
    <property type="protein sequence ID" value="RLL14804.1"/>
    <property type="molecule type" value="Genomic_DNA"/>
</dbReference>
<keyword evidence="1" id="KW-1133">Transmembrane helix</keyword>